<dbReference type="AlphaFoldDB" id="A0AAD7J261"/>
<evidence type="ECO:0000313" key="1">
    <source>
        <dbReference type="EMBL" id="KAJ7754591.1"/>
    </source>
</evidence>
<dbReference type="EMBL" id="JARKIB010000052">
    <property type="protein sequence ID" value="KAJ7754591.1"/>
    <property type="molecule type" value="Genomic_DNA"/>
</dbReference>
<organism evidence="1 2">
    <name type="scientific">Mycena metata</name>
    <dbReference type="NCBI Taxonomy" id="1033252"/>
    <lineage>
        <taxon>Eukaryota</taxon>
        <taxon>Fungi</taxon>
        <taxon>Dikarya</taxon>
        <taxon>Basidiomycota</taxon>
        <taxon>Agaricomycotina</taxon>
        <taxon>Agaricomycetes</taxon>
        <taxon>Agaricomycetidae</taxon>
        <taxon>Agaricales</taxon>
        <taxon>Marasmiineae</taxon>
        <taxon>Mycenaceae</taxon>
        <taxon>Mycena</taxon>
    </lineage>
</organism>
<gene>
    <name evidence="1" type="ORF">B0H16DRAFT_1722771</name>
</gene>
<proteinExistence type="predicted"/>
<name>A0AAD7J261_9AGAR</name>
<reference evidence="1" key="1">
    <citation type="submission" date="2023-03" db="EMBL/GenBank/DDBJ databases">
        <title>Massive genome expansion in bonnet fungi (Mycena s.s.) driven by repeated elements and novel gene families across ecological guilds.</title>
        <authorList>
            <consortium name="Lawrence Berkeley National Laboratory"/>
            <person name="Harder C.B."/>
            <person name="Miyauchi S."/>
            <person name="Viragh M."/>
            <person name="Kuo A."/>
            <person name="Thoen E."/>
            <person name="Andreopoulos B."/>
            <person name="Lu D."/>
            <person name="Skrede I."/>
            <person name="Drula E."/>
            <person name="Henrissat B."/>
            <person name="Morin E."/>
            <person name="Kohler A."/>
            <person name="Barry K."/>
            <person name="LaButti K."/>
            <person name="Morin E."/>
            <person name="Salamov A."/>
            <person name="Lipzen A."/>
            <person name="Mereny Z."/>
            <person name="Hegedus B."/>
            <person name="Baldrian P."/>
            <person name="Stursova M."/>
            <person name="Weitz H."/>
            <person name="Taylor A."/>
            <person name="Grigoriev I.V."/>
            <person name="Nagy L.G."/>
            <person name="Martin F."/>
            <person name="Kauserud H."/>
        </authorList>
    </citation>
    <scope>NUCLEOTIDE SEQUENCE</scope>
    <source>
        <strain evidence="1">CBHHK182m</strain>
    </source>
</reference>
<dbReference type="Gene3D" id="2.40.400.10">
    <property type="entry name" value="Acetoacetate decarboxylase-like"/>
    <property type="match status" value="1"/>
</dbReference>
<sequence>MASSIQIAPAPWKLKGRSWIFLVPGLSTTSSLPAGWSSAFQADALSSGGEFIGGLGLIQIVSYTESPVGPYDELIYVPGRWKYSDGKKAFRITQIYVSTKESTLNGRKNWNIPKQVANFDIKTGSDGTTEISVTQPNGSSPFFKASIKSIPILSLLSVPSNTSIFGSYYTLIQPPLPAGENPEDVATHQWASLIPTLSGSTAFRKLVPGLGGKVGDGAGFPAIVPWSIGFVMDNLALDFGIPTTYDTV</sequence>
<dbReference type="Proteomes" id="UP001215598">
    <property type="component" value="Unassembled WGS sequence"/>
</dbReference>
<dbReference type="PANTHER" id="PTHR40518:SF1">
    <property type="entry name" value="ACETOACETATE DECARBOXYLASE"/>
    <property type="match status" value="1"/>
</dbReference>
<evidence type="ECO:0000313" key="2">
    <source>
        <dbReference type="Proteomes" id="UP001215598"/>
    </source>
</evidence>
<keyword evidence="2" id="KW-1185">Reference proteome</keyword>
<dbReference type="InterPro" id="IPR023375">
    <property type="entry name" value="ADC_dom_sf"/>
</dbReference>
<dbReference type="PANTHER" id="PTHR40518">
    <property type="entry name" value="ACETOACETATE DECARBOXYLASE"/>
    <property type="match status" value="1"/>
</dbReference>
<accession>A0AAD7J261</accession>
<comment type="caution">
    <text evidence="1">The sequence shown here is derived from an EMBL/GenBank/DDBJ whole genome shotgun (WGS) entry which is preliminary data.</text>
</comment>
<protein>
    <submittedName>
        <fullName evidence="1">Uncharacterized protein</fullName>
    </submittedName>
</protein>
<dbReference type="SUPFAM" id="SSF160104">
    <property type="entry name" value="Acetoacetate decarboxylase-like"/>
    <property type="match status" value="1"/>
</dbReference>